<comment type="similarity">
    <text evidence="2">Belongs to the glycosyltransferase 2 family.</text>
</comment>
<dbReference type="PANTHER" id="PTHR43179:SF12">
    <property type="entry name" value="GALACTOFURANOSYLTRANSFERASE GLFT2"/>
    <property type="match status" value="1"/>
</dbReference>
<evidence type="ECO:0000313" key="7">
    <source>
        <dbReference type="Proteomes" id="UP000312032"/>
    </source>
</evidence>
<dbReference type="InterPro" id="IPR027791">
    <property type="entry name" value="Galactosyl_T_C"/>
</dbReference>
<dbReference type="GO" id="GO:0016757">
    <property type="term" value="F:glycosyltransferase activity"/>
    <property type="evidence" value="ECO:0007669"/>
    <property type="project" value="UniProtKB-KW"/>
</dbReference>
<evidence type="ECO:0000256" key="2">
    <source>
        <dbReference type="ARBA" id="ARBA00006739"/>
    </source>
</evidence>
<evidence type="ECO:0000256" key="3">
    <source>
        <dbReference type="ARBA" id="ARBA00022676"/>
    </source>
</evidence>
<comment type="caution">
    <text evidence="6">The sequence shown here is derived from an EMBL/GenBank/DDBJ whole genome shotgun (WGS) entry which is preliminary data.</text>
</comment>
<proteinExistence type="inferred from homology"/>
<evidence type="ECO:0000313" key="6">
    <source>
        <dbReference type="EMBL" id="TNL99771.1"/>
    </source>
</evidence>
<protein>
    <submittedName>
        <fullName evidence="6">Glycosyltransferase family 2 protein</fullName>
    </submittedName>
</protein>
<reference evidence="6 7" key="1">
    <citation type="submission" date="2019-06" db="EMBL/GenBank/DDBJ databases">
        <authorList>
            <person name="Li J."/>
        </authorList>
    </citation>
    <scope>NUCLEOTIDE SEQUENCE [LARGE SCALE GENOMIC DNA]</scope>
    <source>
        <strain evidence="6 7">LMG 28165</strain>
    </source>
</reference>
<dbReference type="InterPro" id="IPR029044">
    <property type="entry name" value="Nucleotide-diphossugar_trans"/>
</dbReference>
<keyword evidence="7" id="KW-1185">Reference proteome</keyword>
<dbReference type="AlphaFoldDB" id="A0A5C4U7V1"/>
<dbReference type="OrthoDB" id="6653642at2"/>
<gene>
    <name evidence="6" type="ORF">FHE74_01660</name>
</gene>
<sequence length="230" mass="25446">MHYRAVVGVDRNLSRARNSGAQAALDDGADQLIFLDADCLPGPSAVSGYVRAMQLHPEGVLAGPVTYLKPPGEGGYDLESLTSLTDPHPARPAPPAGEIVAGEASQWPLFWSLSFALTARTWQRIGGFNEEFTGYGGEDTDFAFRARQTGHTLYWVGGAHAYHQWHPVSSPPVEHVDDIVANAQLFHSLWGEWPMEGWLRAFEERGLVEFRDSTWRRIAPTKQQTQQPSH</sequence>
<evidence type="ECO:0000259" key="5">
    <source>
        <dbReference type="Pfam" id="PF02709"/>
    </source>
</evidence>
<comment type="pathway">
    <text evidence="1">Cell wall biogenesis; cell wall polysaccharide biosynthesis.</text>
</comment>
<name>A0A5C4U7V1_9CORY</name>
<keyword evidence="3" id="KW-0328">Glycosyltransferase</keyword>
<dbReference type="RefSeq" id="WP_139464787.1">
    <property type="nucleotide sequence ID" value="NZ_VDHJ01000002.1"/>
</dbReference>
<dbReference type="PANTHER" id="PTHR43179">
    <property type="entry name" value="RHAMNOSYLTRANSFERASE WBBL"/>
    <property type="match status" value="1"/>
</dbReference>
<organism evidence="6 7">
    <name type="scientific">Corynebacterium tapiri</name>
    <dbReference type="NCBI Taxonomy" id="1448266"/>
    <lineage>
        <taxon>Bacteria</taxon>
        <taxon>Bacillati</taxon>
        <taxon>Actinomycetota</taxon>
        <taxon>Actinomycetes</taxon>
        <taxon>Mycobacteriales</taxon>
        <taxon>Corynebacteriaceae</taxon>
        <taxon>Corynebacterium</taxon>
    </lineage>
</organism>
<dbReference type="SUPFAM" id="SSF53448">
    <property type="entry name" value="Nucleotide-diphospho-sugar transferases"/>
    <property type="match status" value="1"/>
</dbReference>
<dbReference type="Pfam" id="PF02709">
    <property type="entry name" value="Glyco_transf_7C"/>
    <property type="match status" value="1"/>
</dbReference>
<evidence type="ECO:0000256" key="4">
    <source>
        <dbReference type="ARBA" id="ARBA00022679"/>
    </source>
</evidence>
<evidence type="ECO:0000256" key="1">
    <source>
        <dbReference type="ARBA" id="ARBA00004776"/>
    </source>
</evidence>
<keyword evidence="4 6" id="KW-0808">Transferase</keyword>
<dbReference type="Proteomes" id="UP000312032">
    <property type="component" value="Unassembled WGS sequence"/>
</dbReference>
<accession>A0A5C4U7V1</accession>
<dbReference type="Gene3D" id="3.90.550.10">
    <property type="entry name" value="Spore Coat Polysaccharide Biosynthesis Protein SpsA, Chain A"/>
    <property type="match status" value="1"/>
</dbReference>
<feature type="domain" description="Galactosyltransferase C-terminal" evidence="5">
    <location>
        <begin position="107"/>
        <end position="158"/>
    </location>
</feature>
<dbReference type="EMBL" id="VDHJ01000002">
    <property type="protein sequence ID" value="TNL99771.1"/>
    <property type="molecule type" value="Genomic_DNA"/>
</dbReference>